<evidence type="ECO:0000313" key="2">
    <source>
        <dbReference type="Proteomes" id="UP001206018"/>
    </source>
</evidence>
<dbReference type="RefSeq" id="WP_031596472.1">
    <property type="nucleotide sequence ID" value="NZ_JANAKN010000062.1"/>
</dbReference>
<dbReference type="EMBL" id="JANAKN010000062">
    <property type="protein sequence ID" value="MCQ3023155.1"/>
    <property type="molecule type" value="Genomic_DNA"/>
</dbReference>
<reference evidence="1" key="1">
    <citation type="submission" date="2022-07" db="EMBL/GenBank/DDBJ databases">
        <title>The diversity of lipopeptides in the P. syringae complex parallels phylogeny and sheds light on structural diversification during evolutionary history.</title>
        <authorList>
            <person name="Bricout A."/>
            <person name="Morris C.E."/>
            <person name="Chandeysson C."/>
            <person name="Duban M."/>
            <person name="Boistel C."/>
            <person name="Chataigne G."/>
            <person name="Lecouturier D."/>
            <person name="Jacques P."/>
            <person name="Leclere V."/>
            <person name="Rochex A."/>
        </authorList>
    </citation>
    <scope>NUCLEOTIDE SEQUENCE</scope>
    <source>
        <strain evidence="1">LYR0002</strain>
    </source>
</reference>
<dbReference type="AlphaFoldDB" id="A0AAW5JBP4"/>
<sequence length="68" mass="7311">MTEAQLAAFNELAAAAKQEDEAQRAYEEASTALELALTALGGARIERSRAQEKLLQSARSTNENPAPH</sequence>
<organism evidence="1 2">
    <name type="scientific">Pseudomonas savastanoi</name>
    <name type="common">Pseudomonas syringae pv. savastanoi</name>
    <dbReference type="NCBI Taxonomy" id="29438"/>
    <lineage>
        <taxon>Bacteria</taxon>
        <taxon>Pseudomonadati</taxon>
        <taxon>Pseudomonadota</taxon>
        <taxon>Gammaproteobacteria</taxon>
        <taxon>Pseudomonadales</taxon>
        <taxon>Pseudomonadaceae</taxon>
        <taxon>Pseudomonas</taxon>
    </lineage>
</organism>
<evidence type="ECO:0000313" key="1">
    <source>
        <dbReference type="EMBL" id="MCQ3023155.1"/>
    </source>
</evidence>
<gene>
    <name evidence="1" type="ORF">NLO85_21915</name>
</gene>
<protein>
    <submittedName>
        <fullName evidence="1">Uncharacterized protein</fullName>
    </submittedName>
</protein>
<dbReference type="Proteomes" id="UP001206018">
    <property type="component" value="Unassembled WGS sequence"/>
</dbReference>
<comment type="caution">
    <text evidence="1">The sequence shown here is derived from an EMBL/GenBank/DDBJ whole genome shotgun (WGS) entry which is preliminary data.</text>
</comment>
<name>A0AAW5JBP4_PSESS</name>
<accession>A0AAW5JBP4</accession>
<proteinExistence type="predicted"/>